<evidence type="ECO:0000313" key="2">
    <source>
        <dbReference type="EMBL" id="MBR0796865.1"/>
    </source>
</evidence>
<accession>A0ABS5FJB2</accession>
<organism evidence="2 3">
    <name type="scientific">Bradyrhizobium jicamae</name>
    <dbReference type="NCBI Taxonomy" id="280332"/>
    <lineage>
        <taxon>Bacteria</taxon>
        <taxon>Pseudomonadati</taxon>
        <taxon>Pseudomonadota</taxon>
        <taxon>Alphaproteobacteria</taxon>
        <taxon>Hyphomicrobiales</taxon>
        <taxon>Nitrobacteraceae</taxon>
        <taxon>Bradyrhizobium</taxon>
    </lineage>
</organism>
<protein>
    <submittedName>
        <fullName evidence="2">GIY-YIG nuclease family protein</fullName>
    </submittedName>
</protein>
<name>A0ABS5FJB2_9BRAD</name>
<gene>
    <name evidence="2" type="ORF">JQ615_15825</name>
</gene>
<dbReference type="Proteomes" id="UP001315278">
    <property type="component" value="Unassembled WGS sequence"/>
</dbReference>
<reference evidence="3" key="1">
    <citation type="journal article" date="2021" name="ISME J.">
        <title>Evolutionary origin and ecological implication of a unique nif island in free-living Bradyrhizobium lineages.</title>
        <authorList>
            <person name="Tao J."/>
        </authorList>
    </citation>
    <scope>NUCLEOTIDE SEQUENCE [LARGE SCALE GENOMIC DNA]</scope>
    <source>
        <strain evidence="3">SZCCT0434</strain>
    </source>
</reference>
<dbReference type="EMBL" id="JAFCJH010000014">
    <property type="protein sequence ID" value="MBR0796865.1"/>
    <property type="molecule type" value="Genomic_DNA"/>
</dbReference>
<dbReference type="RefSeq" id="WP_212493043.1">
    <property type="nucleotide sequence ID" value="NZ_JAFCJH010000014.1"/>
</dbReference>
<dbReference type="InterPro" id="IPR018306">
    <property type="entry name" value="Phage_T5_Orf172_DNA-bd"/>
</dbReference>
<evidence type="ECO:0000259" key="1">
    <source>
        <dbReference type="SMART" id="SM00974"/>
    </source>
</evidence>
<proteinExistence type="predicted"/>
<feature type="domain" description="Bacteriophage T5 Orf172 DNA-binding" evidence="1">
    <location>
        <begin position="286"/>
        <end position="380"/>
    </location>
</feature>
<evidence type="ECO:0000313" key="3">
    <source>
        <dbReference type="Proteomes" id="UP001315278"/>
    </source>
</evidence>
<comment type="caution">
    <text evidence="2">The sequence shown here is derived from an EMBL/GenBank/DDBJ whole genome shotgun (WGS) entry which is preliminary data.</text>
</comment>
<keyword evidence="3" id="KW-1185">Reference proteome</keyword>
<dbReference type="Pfam" id="PF13455">
    <property type="entry name" value="MUG113"/>
    <property type="match status" value="1"/>
</dbReference>
<sequence length="403" mass="45013">MARLTLEQILSSDDHDGLLDVKPAVSSASSDASRIVYDFEELNRFIDQHGYTPGEGPSDRKPSVKERVLSMRLKSYRDNRKIAAQLKADDRHGLLADETATAPEPSSVDEILDLDDELLNTPSEDIFHLRHARPKAARPDKVSERKPARDFQHFKPLFDACVADLVSGKRKSLKFANEQEINAGEFFILNGIMVYVAEVNDPHFRNGKRNARLRLIFENGTEGENLLRSLATELYKDPSGRRISSPEVGPLFGAEPATESVAAPKGRVTGCIYVVKSLSAAPEIAKLDGHLFKIGFTTGSFEERVRGAKDDPTFLLAPVHPVRTYDAIDLNTNKFENLLHRFFGEARLNIEIIDRFGKPFKPREWFLLSLPVIEQAIPMLLDGSIIRYRYDVKAGTIAVAGNS</sequence>
<dbReference type="SMART" id="SM00974">
    <property type="entry name" value="T5orf172"/>
    <property type="match status" value="1"/>
</dbReference>